<gene>
    <name evidence="1" type="ORF">NH26_08715</name>
</gene>
<name>A0A1S1YZR6_FLAPC</name>
<comment type="caution">
    <text evidence="1">The sequence shown here is derived from an EMBL/GenBank/DDBJ whole genome shotgun (WGS) entry which is preliminary data.</text>
</comment>
<dbReference type="AlphaFoldDB" id="A0A1S1YZR6"/>
<sequence length="329" mass="37533">MSFAQNLQKEKVKVKYIALPSNPVPSNITTYSRRVQLPSSIADGSSRSTVESRLKSVASIPGFELSEDANDLKVYVRSSNFYNRNFESRTVEVEEKRGEEKVKVKYYVYDVEFKMPIYYEITLKGETVSSGYANNSNDYKKKTTQRFKTTSERYEWYKAKKSEYLKGIRESEFSANTGVIQSFLTKNYAFLNKEFNVPVAFVKTTKKKNYDELNAISTKMVNALNLVVAERGTCGKAYNDAAAKVIEEFSALLEKVDFKNKKALYNKKVGAYIAANIGILAFFQNDFEKATEMLQLADSYSKKSFIDEYKKQIGGRAARVEKYQASIVQ</sequence>
<dbReference type="Proteomes" id="UP000179797">
    <property type="component" value="Unassembled WGS sequence"/>
</dbReference>
<organism evidence="1 2">
    <name type="scientific">Flammeovirga pacifica</name>
    <dbReference type="NCBI Taxonomy" id="915059"/>
    <lineage>
        <taxon>Bacteria</taxon>
        <taxon>Pseudomonadati</taxon>
        <taxon>Bacteroidota</taxon>
        <taxon>Cytophagia</taxon>
        <taxon>Cytophagales</taxon>
        <taxon>Flammeovirgaceae</taxon>
        <taxon>Flammeovirga</taxon>
    </lineage>
</organism>
<protein>
    <submittedName>
        <fullName evidence="1">Uncharacterized protein</fullName>
    </submittedName>
</protein>
<evidence type="ECO:0000313" key="1">
    <source>
        <dbReference type="EMBL" id="OHX66433.1"/>
    </source>
</evidence>
<evidence type="ECO:0000313" key="2">
    <source>
        <dbReference type="Proteomes" id="UP000179797"/>
    </source>
</evidence>
<dbReference type="EMBL" id="JRYR02000001">
    <property type="protein sequence ID" value="OHX66433.1"/>
    <property type="molecule type" value="Genomic_DNA"/>
</dbReference>
<reference evidence="1 2" key="1">
    <citation type="journal article" date="2012" name="Int. J. Syst. Evol. Microbiol.">
        <title>Flammeovirga pacifica sp. nov., isolated from deep-sea sediment.</title>
        <authorList>
            <person name="Xu H."/>
            <person name="Fu Y."/>
            <person name="Yang N."/>
            <person name="Ding Z."/>
            <person name="Lai Q."/>
            <person name="Zeng R."/>
        </authorList>
    </citation>
    <scope>NUCLEOTIDE SEQUENCE [LARGE SCALE GENOMIC DNA]</scope>
    <source>
        <strain evidence="2">DSM 24597 / LMG 26175 / WPAGA1</strain>
    </source>
</reference>
<accession>A0A1S1YZR6</accession>
<keyword evidence="2" id="KW-1185">Reference proteome</keyword>
<proteinExistence type="predicted"/>